<evidence type="ECO:0000259" key="6">
    <source>
        <dbReference type="PROSITE" id="PS50011"/>
    </source>
</evidence>
<keyword evidence="8" id="KW-1185">Reference proteome</keyword>
<dbReference type="GO" id="GO:0005634">
    <property type="term" value="C:nucleus"/>
    <property type="evidence" value="ECO:0007669"/>
    <property type="project" value="TreeGrafter"/>
</dbReference>
<proteinExistence type="predicted"/>
<dbReference type="InterPro" id="IPR000719">
    <property type="entry name" value="Prot_kinase_dom"/>
</dbReference>
<keyword evidence="3" id="KW-0547">Nucleotide-binding</keyword>
<accession>A0A317XFD4</accession>
<dbReference type="SMART" id="SM00220">
    <property type="entry name" value="S_TKc"/>
    <property type="match status" value="1"/>
</dbReference>
<reference evidence="7 8" key="1">
    <citation type="submission" date="2016-12" db="EMBL/GenBank/DDBJ databases">
        <title>The genomes of Aspergillus section Nigri reveals drivers in fungal speciation.</title>
        <authorList>
            <consortium name="DOE Joint Genome Institute"/>
            <person name="Vesth T.C."/>
            <person name="Nybo J."/>
            <person name="Theobald S."/>
            <person name="Brandl J."/>
            <person name="Frisvad J.C."/>
            <person name="Nielsen K.F."/>
            <person name="Lyhne E.K."/>
            <person name="Kogle M.E."/>
            <person name="Kuo A."/>
            <person name="Riley R."/>
            <person name="Clum A."/>
            <person name="Nolan M."/>
            <person name="Lipzen A."/>
            <person name="Salamov A."/>
            <person name="Henrissat B."/>
            <person name="Wiebenga A."/>
            <person name="De Vries R.P."/>
            <person name="Grigoriev I.V."/>
            <person name="Mortensen U.H."/>
            <person name="Andersen M.R."/>
            <person name="Baker S.E."/>
        </authorList>
    </citation>
    <scope>NUCLEOTIDE SEQUENCE [LARGE SCALE GENOMIC DNA]</scope>
    <source>
        <strain evidence="7 8">CBS 115572</strain>
    </source>
</reference>
<dbReference type="GO" id="GO:0043484">
    <property type="term" value="P:regulation of RNA splicing"/>
    <property type="evidence" value="ECO:0007669"/>
    <property type="project" value="TreeGrafter"/>
</dbReference>
<gene>
    <name evidence="7" type="ORF">BO94DRAFT_508733</name>
</gene>
<dbReference type="Proteomes" id="UP000246702">
    <property type="component" value="Unassembled WGS sequence"/>
</dbReference>
<keyword evidence="5" id="KW-0067">ATP-binding</keyword>
<evidence type="ECO:0000256" key="5">
    <source>
        <dbReference type="ARBA" id="ARBA00022840"/>
    </source>
</evidence>
<evidence type="ECO:0000256" key="3">
    <source>
        <dbReference type="ARBA" id="ARBA00022741"/>
    </source>
</evidence>
<evidence type="ECO:0000256" key="4">
    <source>
        <dbReference type="ARBA" id="ARBA00022777"/>
    </source>
</evidence>
<feature type="domain" description="Protein kinase" evidence="6">
    <location>
        <begin position="22"/>
        <end position="363"/>
    </location>
</feature>
<evidence type="ECO:0000313" key="8">
    <source>
        <dbReference type="Proteomes" id="UP000246702"/>
    </source>
</evidence>
<dbReference type="SUPFAM" id="SSF56112">
    <property type="entry name" value="Protein kinase-like (PK-like)"/>
    <property type="match status" value="1"/>
</dbReference>
<dbReference type="Pfam" id="PF00069">
    <property type="entry name" value="Pkinase"/>
    <property type="match status" value="1"/>
</dbReference>
<dbReference type="InterPro" id="IPR051175">
    <property type="entry name" value="CLK_kinases"/>
</dbReference>
<dbReference type="InterPro" id="IPR011009">
    <property type="entry name" value="Kinase-like_dom_sf"/>
</dbReference>
<dbReference type="PANTHER" id="PTHR45646:SF11">
    <property type="entry name" value="SERINE_THREONINE-PROTEIN KINASE DOA"/>
    <property type="match status" value="1"/>
</dbReference>
<sequence length="365" mass="41918">MLHEEQNGADPVCVGQIMHDRYELIKNLGSGCYSTVWLVRDQSIESSYKAIKILSPECYDGKHDLFELEIMKHLSKANPSHPGYQHIPIILDDFVYESHQGHHVCLVMELMADNMKGFAFFFEGVKIPNNIMKKITKQLLLALEYAHDSGVIHTDIKQDNIMVKIRDPLMVDRYLKDSQSIKNISLGEYNFDHPSEFPEISIALCDWGFASWEERHLTPLIQPLLLRAPEVIIQAPWGKEVDIWNLGALLPELLDAVRMFNGRADVTGGTYYTKHHIEEIDALFGPFPLEMLKAGDQDIVQKLFDENSQIRDPIERPPAKLERWIECLDGVEKENFLSMLRAMLTIDPIRRPTARALQDALWLKT</sequence>
<evidence type="ECO:0000256" key="2">
    <source>
        <dbReference type="ARBA" id="ARBA00022679"/>
    </source>
</evidence>
<name>A0A317XFD4_9EURO</name>
<dbReference type="Gene3D" id="3.30.200.20">
    <property type="entry name" value="Phosphorylase Kinase, domain 1"/>
    <property type="match status" value="1"/>
</dbReference>
<dbReference type="InterPro" id="IPR008271">
    <property type="entry name" value="Ser/Thr_kinase_AS"/>
</dbReference>
<keyword evidence="2" id="KW-0808">Transferase</keyword>
<dbReference type="AlphaFoldDB" id="A0A317XFD4"/>
<evidence type="ECO:0000313" key="7">
    <source>
        <dbReference type="EMBL" id="PWY95440.1"/>
    </source>
</evidence>
<dbReference type="GO" id="GO:0004674">
    <property type="term" value="F:protein serine/threonine kinase activity"/>
    <property type="evidence" value="ECO:0007669"/>
    <property type="project" value="UniProtKB-KW"/>
</dbReference>
<keyword evidence="1" id="KW-0723">Serine/threonine-protein kinase</keyword>
<dbReference type="Gene3D" id="1.10.510.10">
    <property type="entry name" value="Transferase(Phosphotransferase) domain 1"/>
    <property type="match status" value="1"/>
</dbReference>
<protein>
    <submittedName>
        <fullName evidence="7">Putative serine-threonine protein kinase</fullName>
    </submittedName>
</protein>
<organism evidence="7 8">
    <name type="scientific">Aspergillus sclerotioniger CBS 115572</name>
    <dbReference type="NCBI Taxonomy" id="1450535"/>
    <lineage>
        <taxon>Eukaryota</taxon>
        <taxon>Fungi</taxon>
        <taxon>Dikarya</taxon>
        <taxon>Ascomycota</taxon>
        <taxon>Pezizomycotina</taxon>
        <taxon>Eurotiomycetes</taxon>
        <taxon>Eurotiomycetidae</taxon>
        <taxon>Eurotiales</taxon>
        <taxon>Aspergillaceae</taxon>
        <taxon>Aspergillus</taxon>
        <taxon>Aspergillus subgen. Circumdati</taxon>
    </lineage>
</organism>
<dbReference type="GeneID" id="37111819"/>
<evidence type="ECO:0000256" key="1">
    <source>
        <dbReference type="ARBA" id="ARBA00022527"/>
    </source>
</evidence>
<comment type="caution">
    <text evidence="7">The sequence shown here is derived from an EMBL/GenBank/DDBJ whole genome shotgun (WGS) entry which is preliminary data.</text>
</comment>
<dbReference type="EMBL" id="MSFK01000003">
    <property type="protein sequence ID" value="PWY95440.1"/>
    <property type="molecule type" value="Genomic_DNA"/>
</dbReference>
<keyword evidence="4 7" id="KW-0418">Kinase</keyword>
<dbReference type="STRING" id="1450535.A0A317XFD4"/>
<dbReference type="RefSeq" id="XP_025472201.1">
    <property type="nucleotide sequence ID" value="XM_025609676.1"/>
</dbReference>
<dbReference type="PROSITE" id="PS50011">
    <property type="entry name" value="PROTEIN_KINASE_DOM"/>
    <property type="match status" value="1"/>
</dbReference>
<dbReference type="OrthoDB" id="5979581at2759"/>
<dbReference type="GO" id="GO:0005524">
    <property type="term" value="F:ATP binding"/>
    <property type="evidence" value="ECO:0007669"/>
    <property type="project" value="UniProtKB-KW"/>
</dbReference>
<dbReference type="PANTHER" id="PTHR45646">
    <property type="entry name" value="SERINE/THREONINE-PROTEIN KINASE DOA-RELATED"/>
    <property type="match status" value="1"/>
</dbReference>
<dbReference type="PROSITE" id="PS00108">
    <property type="entry name" value="PROTEIN_KINASE_ST"/>
    <property type="match status" value="1"/>
</dbReference>